<evidence type="ECO:0000313" key="3">
    <source>
        <dbReference type="EMBL" id="ADY27061.1"/>
    </source>
</evidence>
<feature type="compositionally biased region" description="Low complexity" evidence="1">
    <location>
        <begin position="104"/>
        <end position="152"/>
    </location>
</feature>
<dbReference type="Pfam" id="PF09619">
    <property type="entry name" value="YscW"/>
    <property type="match status" value="1"/>
</dbReference>
<feature type="signal peptide" evidence="2">
    <location>
        <begin position="1"/>
        <end position="23"/>
    </location>
</feature>
<dbReference type="EMBL" id="CP002536">
    <property type="protein sequence ID" value="ADY27061.1"/>
    <property type="molecule type" value="Genomic_DNA"/>
</dbReference>
<keyword evidence="4" id="KW-1185">Reference proteome</keyword>
<organism evidence="3 4">
    <name type="scientific">Deinococcus proteolyticus (strain ATCC 35074 / DSM 20540 / JCM 6276 / NBRC 101906 / NCIMB 13154 / VKM Ac-1939 / CCM 2703 / MRP)</name>
    <dbReference type="NCBI Taxonomy" id="693977"/>
    <lineage>
        <taxon>Bacteria</taxon>
        <taxon>Thermotogati</taxon>
        <taxon>Deinococcota</taxon>
        <taxon>Deinococci</taxon>
        <taxon>Deinococcales</taxon>
        <taxon>Deinococcaceae</taxon>
        <taxon>Deinococcus</taxon>
    </lineage>
</organism>
<dbReference type="RefSeq" id="WP_013615669.1">
    <property type="nucleotide sequence ID" value="NC_015161.1"/>
</dbReference>
<proteinExistence type="predicted"/>
<evidence type="ECO:0000256" key="1">
    <source>
        <dbReference type="SAM" id="MobiDB-lite"/>
    </source>
</evidence>
<dbReference type="HOGENOM" id="CLU_914384_0_0_0"/>
<feature type="chain" id="PRO_5003257746" evidence="2">
    <location>
        <begin position="24"/>
        <end position="304"/>
    </location>
</feature>
<feature type="region of interest" description="Disordered" evidence="1">
    <location>
        <begin position="45"/>
        <end position="167"/>
    </location>
</feature>
<reference evidence="3 4" key="2">
    <citation type="journal article" date="2012" name="Stand. Genomic Sci.">
        <title>Complete genome sequence of the orange-red pigmented, radioresistant Deinococcus proteolyticus type strain (MRP(T)).</title>
        <authorList>
            <person name="Copeland A."/>
            <person name="Zeytun A."/>
            <person name="Yassawong M."/>
            <person name="Nolan M."/>
            <person name="Lucas S."/>
            <person name="Hammon N."/>
            <person name="Deshpande S."/>
            <person name="Cheng J.F."/>
            <person name="Han C."/>
            <person name="Tapia R."/>
            <person name="Goodwin L.A."/>
            <person name="Pitluck S."/>
            <person name="Mavromatis K."/>
            <person name="Liolios K."/>
            <person name="Pagani I."/>
            <person name="Ivanova N."/>
            <person name="Mikhailova N."/>
            <person name="Pati A."/>
            <person name="Chen A."/>
            <person name="Palaniappan K."/>
            <person name="Land M."/>
            <person name="Hauser L."/>
            <person name="Jeffries C.D."/>
            <person name="Brambilla E.M."/>
            <person name="Rohde M."/>
            <person name="Sikorski J."/>
            <person name="Pukall R."/>
            <person name="Goker M."/>
            <person name="Detter J.C."/>
            <person name="Woyke T."/>
            <person name="Bristow J."/>
            <person name="Eisen J.A."/>
            <person name="Markowitz V."/>
            <person name="Hugenholtz P."/>
            <person name="Kyrpides N.C."/>
            <person name="Klenk H.P."/>
            <person name="Lapidus A."/>
        </authorList>
    </citation>
    <scope>NUCLEOTIDE SEQUENCE [LARGE SCALE GENOMIC DNA]</scope>
    <source>
        <strain evidence="4">ATCC 35074 / DSM 20540 / JCM 6276 / NBRC 101906 / NCIMB 13154 / VKM Ac-1939 / CCM 2703 / MRP</strain>
    </source>
</reference>
<name>F0RMC4_DEIPM</name>
<accession>F0RMC4</accession>
<dbReference type="InterPro" id="IPR039366">
    <property type="entry name" value="Pilotin"/>
</dbReference>
<gene>
    <name evidence="3" type="ordered locus">Deipr_1929</name>
</gene>
<reference evidence="4" key="1">
    <citation type="submission" date="2011-02" db="EMBL/GenBank/DDBJ databases">
        <title>The complete sequence of chromosome of Deinococcus proteolyticus DSM 20540.</title>
        <authorList>
            <consortium name="US DOE Joint Genome Institute (JGI-PGF)"/>
            <person name="Lucas S."/>
            <person name="Copeland A."/>
            <person name="Lapidus A."/>
            <person name="Bruce D."/>
            <person name="Goodwin L."/>
            <person name="Pitluck S."/>
            <person name="Kyrpides N."/>
            <person name="Mavromatis K."/>
            <person name="Pagani I."/>
            <person name="Ivanova N."/>
            <person name="Ovchinnikova G."/>
            <person name="Zeytun A."/>
            <person name="Detter J.C."/>
            <person name="Han C."/>
            <person name="Land M."/>
            <person name="Hauser L."/>
            <person name="Markowitz V."/>
            <person name="Cheng J.-F."/>
            <person name="Hugenholtz P."/>
            <person name="Woyke T."/>
            <person name="Wu D."/>
            <person name="Pukall R."/>
            <person name="Steenblock K."/>
            <person name="Brambilla E."/>
            <person name="Klenk H.-P."/>
            <person name="Eisen J.A."/>
        </authorList>
    </citation>
    <scope>NUCLEOTIDE SEQUENCE [LARGE SCALE GENOMIC DNA]</scope>
    <source>
        <strain evidence="4">ATCC 35074 / DSM 20540 / JCM 6276 / NBRC 101906 / NCIMB 13154 / VKM Ac-1939 / CCM 2703 / MRP</strain>
    </source>
</reference>
<dbReference type="AlphaFoldDB" id="F0RMC4"/>
<evidence type="ECO:0000313" key="4">
    <source>
        <dbReference type="Proteomes" id="UP000007718"/>
    </source>
</evidence>
<keyword evidence="2" id="KW-0732">Signal</keyword>
<dbReference type="Proteomes" id="UP000007718">
    <property type="component" value="Chromosome"/>
</dbReference>
<dbReference type="STRING" id="693977.Deipr_1929"/>
<protein>
    <submittedName>
        <fullName evidence="3">Uncharacterized protein</fullName>
    </submittedName>
</protein>
<dbReference type="KEGG" id="dpt:Deipr_1929"/>
<evidence type="ECO:0000256" key="2">
    <source>
        <dbReference type="SAM" id="SignalP"/>
    </source>
</evidence>
<feature type="compositionally biased region" description="Low complexity" evidence="1">
    <location>
        <begin position="48"/>
        <end position="71"/>
    </location>
</feature>
<sequence>MNRSIALLTTLMAAPMVTGAALAQTSATSTTTIGEVTLTKPVVVPTQAATETSTPETDAETSATDTTTETTVEPISPAQEVAPLQTTEAAQAGEEVRPAQSVQPVRTVTPPSSATPAASATQTAPRTAPVQTAPKAAATQTAPARTTTAQPAPARPAQPAPAKAAPVKAPAQAPVKPAAISTVASATAVSAPSDLPAGWRHLSGDIFGSKAMNLPAGSKVQVAIEAVNRATGQHTPHLLVDFGAEMLPTQYYLNYNPARMNTARYDYVVQAKVFDASGKMLYMSDARQPLPRDVAAKLKIDMRF</sequence>